<keyword evidence="2 5" id="KW-0812">Transmembrane</keyword>
<evidence type="ECO:0000313" key="6">
    <source>
        <dbReference type="EMBL" id="KAK9674960.1"/>
    </source>
</evidence>
<keyword evidence="3 5" id="KW-1133">Transmembrane helix</keyword>
<dbReference type="Gene3D" id="1.10.1450.10">
    <property type="entry name" value="Tetraspanin"/>
    <property type="match status" value="1"/>
</dbReference>
<dbReference type="InterPro" id="IPR018499">
    <property type="entry name" value="Tetraspanin/Peripherin"/>
</dbReference>
<organism evidence="6 7">
    <name type="scientific">Popillia japonica</name>
    <name type="common">Japanese beetle</name>
    <dbReference type="NCBI Taxonomy" id="7064"/>
    <lineage>
        <taxon>Eukaryota</taxon>
        <taxon>Metazoa</taxon>
        <taxon>Ecdysozoa</taxon>
        <taxon>Arthropoda</taxon>
        <taxon>Hexapoda</taxon>
        <taxon>Insecta</taxon>
        <taxon>Pterygota</taxon>
        <taxon>Neoptera</taxon>
        <taxon>Endopterygota</taxon>
        <taxon>Coleoptera</taxon>
        <taxon>Polyphaga</taxon>
        <taxon>Scarabaeiformia</taxon>
        <taxon>Scarabaeidae</taxon>
        <taxon>Rutelinae</taxon>
        <taxon>Popillia</taxon>
    </lineage>
</organism>
<accession>A0AAW1HFJ3</accession>
<dbReference type="SUPFAM" id="SSF48652">
    <property type="entry name" value="Tetraspanin"/>
    <property type="match status" value="1"/>
</dbReference>
<protein>
    <submittedName>
        <fullName evidence="6">Tetraspanin family</fullName>
    </submittedName>
</protein>
<dbReference type="Proteomes" id="UP001458880">
    <property type="component" value="Unassembled WGS sequence"/>
</dbReference>
<name>A0AAW1HFJ3_POPJA</name>
<comment type="subcellular location">
    <subcellularLocation>
        <location evidence="1">Membrane</location>
        <topology evidence="1">Multi-pass membrane protein</topology>
    </subcellularLocation>
</comment>
<gene>
    <name evidence="6" type="ORF">QE152_g40744</name>
</gene>
<dbReference type="Pfam" id="PF00335">
    <property type="entry name" value="Tetraspanin"/>
    <property type="match status" value="1"/>
</dbReference>
<evidence type="ECO:0000256" key="5">
    <source>
        <dbReference type="SAM" id="Phobius"/>
    </source>
</evidence>
<evidence type="ECO:0000256" key="4">
    <source>
        <dbReference type="ARBA" id="ARBA00023136"/>
    </source>
</evidence>
<evidence type="ECO:0000256" key="2">
    <source>
        <dbReference type="ARBA" id="ARBA00022692"/>
    </source>
</evidence>
<comment type="caution">
    <text evidence="6">The sequence shown here is derived from an EMBL/GenBank/DDBJ whole genome shotgun (WGS) entry which is preliminary data.</text>
</comment>
<proteinExistence type="predicted"/>
<dbReference type="GO" id="GO:0016020">
    <property type="term" value="C:membrane"/>
    <property type="evidence" value="ECO:0007669"/>
    <property type="project" value="UniProtKB-SubCell"/>
</dbReference>
<reference evidence="6 7" key="1">
    <citation type="journal article" date="2024" name="BMC Genomics">
        <title>De novo assembly and annotation of Popillia japonica's genome with initial clues to its potential as an invasive pest.</title>
        <authorList>
            <person name="Cucini C."/>
            <person name="Boschi S."/>
            <person name="Funari R."/>
            <person name="Cardaioli E."/>
            <person name="Iannotti N."/>
            <person name="Marturano G."/>
            <person name="Paoli F."/>
            <person name="Bruttini M."/>
            <person name="Carapelli A."/>
            <person name="Frati F."/>
            <person name="Nardi F."/>
        </authorList>
    </citation>
    <scope>NUCLEOTIDE SEQUENCE [LARGE SCALE GENOMIC DNA]</scope>
    <source>
        <strain evidence="6">DMR45628</strain>
    </source>
</reference>
<keyword evidence="4 5" id="KW-0472">Membrane</keyword>
<evidence type="ECO:0000256" key="1">
    <source>
        <dbReference type="ARBA" id="ARBA00004141"/>
    </source>
</evidence>
<keyword evidence="7" id="KW-1185">Reference proteome</keyword>
<dbReference type="InterPro" id="IPR008952">
    <property type="entry name" value="Tetraspanin_EC2_sf"/>
</dbReference>
<sequence>LECCGIDKPGDWPNNKWPSSCCHSMKDGTISSDMIRCQTAISTDEVVYPTGCLQKLQMKASDNAKILIGVGIGIAFVEIIGIALACWLAAAIKKKEQN</sequence>
<dbReference type="AlphaFoldDB" id="A0AAW1HFJ3"/>
<dbReference type="EMBL" id="JASPKY010001365">
    <property type="protein sequence ID" value="KAK9674960.1"/>
    <property type="molecule type" value="Genomic_DNA"/>
</dbReference>
<feature type="transmembrane region" description="Helical" evidence="5">
    <location>
        <begin position="66"/>
        <end position="92"/>
    </location>
</feature>
<evidence type="ECO:0000256" key="3">
    <source>
        <dbReference type="ARBA" id="ARBA00022989"/>
    </source>
</evidence>
<feature type="non-terminal residue" evidence="6">
    <location>
        <position position="1"/>
    </location>
</feature>
<evidence type="ECO:0000313" key="7">
    <source>
        <dbReference type="Proteomes" id="UP001458880"/>
    </source>
</evidence>